<dbReference type="InterPro" id="IPR029095">
    <property type="entry name" value="NarX-like_N"/>
</dbReference>
<evidence type="ECO:0000259" key="16">
    <source>
        <dbReference type="PROSITE" id="PS50109"/>
    </source>
</evidence>
<evidence type="ECO:0000256" key="11">
    <source>
        <dbReference type="ARBA" id="ARBA00022989"/>
    </source>
</evidence>
<organism evidence="19 20">
    <name type="scientific">Vibrio mangrovi</name>
    <dbReference type="NCBI Taxonomy" id="474394"/>
    <lineage>
        <taxon>Bacteria</taxon>
        <taxon>Pseudomonadati</taxon>
        <taxon>Pseudomonadota</taxon>
        <taxon>Gammaproteobacteria</taxon>
        <taxon>Vibrionales</taxon>
        <taxon>Vibrionaceae</taxon>
        <taxon>Vibrio</taxon>
    </lineage>
</organism>
<evidence type="ECO:0000256" key="15">
    <source>
        <dbReference type="SAM" id="Phobius"/>
    </source>
</evidence>
<evidence type="ECO:0000313" key="19">
    <source>
        <dbReference type="EMBL" id="SMS02194.1"/>
    </source>
</evidence>
<dbReference type="Gene3D" id="6.10.340.10">
    <property type="match status" value="1"/>
</dbReference>
<keyword evidence="21" id="KW-1185">Reference proteome</keyword>
<evidence type="ECO:0000256" key="9">
    <source>
        <dbReference type="ARBA" id="ARBA00022777"/>
    </source>
</evidence>
<evidence type="ECO:0000259" key="17">
    <source>
        <dbReference type="PROSITE" id="PS50885"/>
    </source>
</evidence>
<dbReference type="InterPro" id="IPR036890">
    <property type="entry name" value="HATPase_C_sf"/>
</dbReference>
<dbReference type="Gene3D" id="3.30.565.10">
    <property type="entry name" value="Histidine kinase-like ATPase, C-terminal domain"/>
    <property type="match status" value="1"/>
</dbReference>
<dbReference type="InterPro" id="IPR016380">
    <property type="entry name" value="Sig_transdc_His_kin_NarX/NarQ"/>
</dbReference>
<reference evidence="18 21" key="2">
    <citation type="submission" date="2023-11" db="EMBL/GenBank/DDBJ databases">
        <title>Plant-associative lifestyle of Vibrio porteresiae and its evolutionary dynamics.</title>
        <authorList>
            <person name="Rameshkumar N."/>
            <person name="Kirti K."/>
        </authorList>
    </citation>
    <scope>NUCLEOTIDE SEQUENCE [LARGE SCALE GENOMIC DNA]</scope>
    <source>
        <strain evidence="18 21">MSSRF38</strain>
    </source>
</reference>
<keyword evidence="4 14" id="KW-0997">Cell inner membrane</keyword>
<feature type="domain" description="HAMP" evidence="17">
    <location>
        <begin position="182"/>
        <end position="234"/>
    </location>
</feature>
<sequence length="581" mass="65237">MVNHAEKSVTGAGSVTGTIAKAMLLILLLSVVTTSIAIVTLAWSLNDAEAVNVSGSMRMQSYRLAYDIQSHSGQYVQHIENFEASIHAPSMSALRSRFVPEEIQHSYQQIILRWQTLKAILQSDHAEEYLNQVASFVAQIDHFVFLLQRYSERKLIDLAWVGALGLGGILLISVYVVRFIRREVVKPLKALLVASRRIQNRNFDVVLSSGSQSEMGILTRTFNHMAQDLGKLYRGLEQAVDEKTRKLQYANHSLKVLYDSSQELTASRITRENFQAILKHIKSIDGIKAVRLEVGGEDEISWTLQEGSIGQENLHMLPMELDQQHLGCLYLEYTLPSPDQTLVENFSQILARAVFFNRSQRQAEQLLLMEERATIARELHDSLAQSLSYLKIQVVLLKRTLAQCILKQNIEQQATAQVEAVITDIDNALSSAYTQLRELLTTFRLTIKEGNFAQALEGMVQQLGEHTEVTISLENVLSSLALDAHQQVHLLQLIREATLNAIKHAQASRIEILCRENETQIVVTVSDDGIGFNRQEAELNHYGMTIMRERASRLGGELSVESTPDAGCTVTLVYQKTQELS</sequence>
<dbReference type="GO" id="GO:0005524">
    <property type="term" value="F:ATP binding"/>
    <property type="evidence" value="ECO:0007669"/>
    <property type="project" value="UniProtKB-UniRule"/>
</dbReference>
<dbReference type="Pfam" id="PF07730">
    <property type="entry name" value="HisKA_3"/>
    <property type="match status" value="1"/>
</dbReference>
<keyword evidence="8 14" id="KW-0547">Nucleotide-binding</keyword>
<dbReference type="EMBL" id="FXXI01000008">
    <property type="protein sequence ID" value="SMS02194.1"/>
    <property type="molecule type" value="Genomic_DNA"/>
</dbReference>
<comment type="subcellular location">
    <subcellularLocation>
        <location evidence="2">Cell inner membrane</location>
        <topology evidence="2">Multi-pass membrane protein</topology>
    </subcellularLocation>
</comment>
<dbReference type="CDD" id="cd22899">
    <property type="entry name" value="NarQ_sensor"/>
    <property type="match status" value="1"/>
</dbReference>
<evidence type="ECO:0000256" key="4">
    <source>
        <dbReference type="ARBA" id="ARBA00022519"/>
    </source>
</evidence>
<dbReference type="Gene3D" id="1.20.120.960">
    <property type="entry name" value="Histidine kinase NarX, sensor domain"/>
    <property type="match status" value="1"/>
</dbReference>
<dbReference type="PANTHER" id="PTHR24421:SF10">
    <property type="entry name" value="NITRATE_NITRITE SENSOR PROTEIN NARQ"/>
    <property type="match status" value="1"/>
</dbReference>
<evidence type="ECO:0000313" key="21">
    <source>
        <dbReference type="Proteomes" id="UP001283366"/>
    </source>
</evidence>
<dbReference type="PROSITE" id="PS50109">
    <property type="entry name" value="HIS_KIN"/>
    <property type="match status" value="1"/>
</dbReference>
<dbReference type="AlphaFoldDB" id="A0A1Y6IX18"/>
<keyword evidence="9 14" id="KW-0418">Kinase</keyword>
<keyword evidence="13 14" id="KW-0472">Membrane</keyword>
<dbReference type="Proteomes" id="UP000196125">
    <property type="component" value="Unassembled WGS sequence"/>
</dbReference>
<dbReference type="EMBL" id="JAWRCO010000002">
    <property type="protein sequence ID" value="MDW6005366.1"/>
    <property type="molecule type" value="Genomic_DNA"/>
</dbReference>
<dbReference type="GO" id="GO:0005886">
    <property type="term" value="C:plasma membrane"/>
    <property type="evidence" value="ECO:0007669"/>
    <property type="project" value="UniProtKB-SubCell"/>
</dbReference>
<dbReference type="Gene3D" id="1.20.5.1930">
    <property type="match status" value="1"/>
</dbReference>
<evidence type="ECO:0000256" key="13">
    <source>
        <dbReference type="ARBA" id="ARBA00023136"/>
    </source>
</evidence>
<gene>
    <name evidence="19" type="primary">narX</name>
    <name evidence="18" type="synonym">narQ</name>
    <name evidence="18" type="ORF">SBX37_21080</name>
    <name evidence="19" type="ORF">VIM7927_03512</name>
</gene>
<keyword evidence="11 15" id="KW-1133">Transmembrane helix</keyword>
<dbReference type="EC" id="2.7.13.3" evidence="14"/>
<dbReference type="Pfam" id="PF02518">
    <property type="entry name" value="HATPase_c"/>
    <property type="match status" value="1"/>
</dbReference>
<evidence type="ECO:0000313" key="20">
    <source>
        <dbReference type="Proteomes" id="UP000196125"/>
    </source>
</evidence>
<dbReference type="Pfam" id="PF00672">
    <property type="entry name" value="HAMP"/>
    <property type="match status" value="1"/>
</dbReference>
<evidence type="ECO:0000256" key="5">
    <source>
        <dbReference type="ARBA" id="ARBA00022553"/>
    </source>
</evidence>
<dbReference type="SUPFAM" id="SSF55874">
    <property type="entry name" value="ATPase domain of HSP90 chaperone/DNA topoisomerase II/histidine kinase"/>
    <property type="match status" value="1"/>
</dbReference>
<dbReference type="CDD" id="cd16917">
    <property type="entry name" value="HATPase_UhpB-NarQ-NarX-like"/>
    <property type="match status" value="1"/>
</dbReference>
<evidence type="ECO:0000256" key="10">
    <source>
        <dbReference type="ARBA" id="ARBA00022840"/>
    </source>
</evidence>
<reference evidence="19 20" key="1">
    <citation type="submission" date="2017-05" db="EMBL/GenBank/DDBJ databases">
        <authorList>
            <person name="Song R."/>
            <person name="Chenine A.L."/>
            <person name="Ruprecht R.M."/>
        </authorList>
    </citation>
    <scope>NUCLEOTIDE SEQUENCE [LARGE SCALE GENOMIC DNA]</scope>
    <source>
        <strain evidence="19 20">CECT 7927</strain>
    </source>
</reference>
<dbReference type="Proteomes" id="UP001283366">
    <property type="component" value="Unassembled WGS sequence"/>
</dbReference>
<keyword evidence="5" id="KW-0597">Phosphoprotein</keyword>
<dbReference type="PIRSF" id="PIRSF003167">
    <property type="entry name" value="STHK_NarX/NarQ"/>
    <property type="match status" value="1"/>
</dbReference>
<dbReference type="InterPro" id="IPR003594">
    <property type="entry name" value="HATPase_dom"/>
</dbReference>
<evidence type="ECO:0000256" key="7">
    <source>
        <dbReference type="ARBA" id="ARBA00022692"/>
    </source>
</evidence>
<dbReference type="CDD" id="cd06225">
    <property type="entry name" value="HAMP"/>
    <property type="match status" value="1"/>
</dbReference>
<keyword evidence="12 14" id="KW-0902">Two-component regulatory system</keyword>
<evidence type="ECO:0000256" key="8">
    <source>
        <dbReference type="ARBA" id="ARBA00022741"/>
    </source>
</evidence>
<dbReference type="InterPro" id="IPR003660">
    <property type="entry name" value="HAMP_dom"/>
</dbReference>
<accession>A0A1Y6IX18</accession>
<evidence type="ECO:0000256" key="3">
    <source>
        <dbReference type="ARBA" id="ARBA00022475"/>
    </source>
</evidence>
<evidence type="ECO:0000256" key="14">
    <source>
        <dbReference type="PIRNR" id="PIRNR003167"/>
    </source>
</evidence>
<dbReference type="SMART" id="SM00304">
    <property type="entry name" value="HAMP"/>
    <property type="match status" value="1"/>
</dbReference>
<dbReference type="NCBIfam" id="NF008184">
    <property type="entry name" value="PRK10935.1"/>
    <property type="match status" value="1"/>
</dbReference>
<evidence type="ECO:0000256" key="2">
    <source>
        <dbReference type="ARBA" id="ARBA00004429"/>
    </source>
</evidence>
<dbReference type="GO" id="GO:0000155">
    <property type="term" value="F:phosphorelay sensor kinase activity"/>
    <property type="evidence" value="ECO:0007669"/>
    <property type="project" value="UniProtKB-UniRule"/>
</dbReference>
<feature type="transmembrane region" description="Helical" evidence="15">
    <location>
        <begin position="158"/>
        <end position="180"/>
    </location>
</feature>
<keyword evidence="7 15" id="KW-0812">Transmembrane</keyword>
<dbReference type="RefSeq" id="WP_261856172.1">
    <property type="nucleotide sequence ID" value="NZ_AP024884.1"/>
</dbReference>
<dbReference type="Pfam" id="PF13675">
    <property type="entry name" value="PilJ"/>
    <property type="match status" value="1"/>
</dbReference>
<evidence type="ECO:0000313" key="18">
    <source>
        <dbReference type="EMBL" id="MDW6005366.1"/>
    </source>
</evidence>
<dbReference type="SMART" id="SM00387">
    <property type="entry name" value="HATPase_c"/>
    <property type="match status" value="1"/>
</dbReference>
<proteinExistence type="predicted"/>
<dbReference type="PANTHER" id="PTHR24421">
    <property type="entry name" value="NITRATE/NITRITE SENSOR PROTEIN NARX-RELATED"/>
    <property type="match status" value="1"/>
</dbReference>
<dbReference type="PROSITE" id="PS50885">
    <property type="entry name" value="HAMP"/>
    <property type="match status" value="1"/>
</dbReference>
<keyword evidence="6 14" id="KW-0808">Transferase</keyword>
<dbReference type="InterPro" id="IPR042295">
    <property type="entry name" value="NarX-like_N_sf"/>
</dbReference>
<dbReference type="GO" id="GO:0046983">
    <property type="term" value="F:protein dimerization activity"/>
    <property type="evidence" value="ECO:0007669"/>
    <property type="project" value="UniProtKB-UniRule"/>
</dbReference>
<feature type="transmembrane region" description="Helical" evidence="15">
    <location>
        <begin position="24"/>
        <end position="45"/>
    </location>
</feature>
<dbReference type="InterPro" id="IPR011712">
    <property type="entry name" value="Sig_transdc_His_kin_sub3_dim/P"/>
</dbReference>
<protein>
    <recommendedName>
        <fullName evidence="14">Sensor protein</fullName>
        <ecNumber evidence="14">2.7.13.3</ecNumber>
    </recommendedName>
</protein>
<evidence type="ECO:0000256" key="12">
    <source>
        <dbReference type="ARBA" id="ARBA00023012"/>
    </source>
</evidence>
<evidence type="ECO:0000256" key="1">
    <source>
        <dbReference type="ARBA" id="ARBA00000085"/>
    </source>
</evidence>
<name>A0A1Y6IX18_9VIBR</name>
<evidence type="ECO:0000256" key="6">
    <source>
        <dbReference type="ARBA" id="ARBA00022679"/>
    </source>
</evidence>
<comment type="catalytic activity">
    <reaction evidence="1 14">
        <text>ATP + protein L-histidine = ADP + protein N-phospho-L-histidine.</text>
        <dbReference type="EC" id="2.7.13.3"/>
    </reaction>
</comment>
<keyword evidence="3 14" id="KW-1003">Cell membrane</keyword>
<dbReference type="SUPFAM" id="SSF158472">
    <property type="entry name" value="HAMP domain-like"/>
    <property type="match status" value="1"/>
</dbReference>
<dbReference type="InterPro" id="IPR050482">
    <property type="entry name" value="Sensor_HK_TwoCompSys"/>
</dbReference>
<dbReference type="InterPro" id="IPR005467">
    <property type="entry name" value="His_kinase_dom"/>
</dbReference>
<feature type="domain" description="Histidine kinase" evidence="16">
    <location>
        <begin position="374"/>
        <end position="578"/>
    </location>
</feature>
<keyword evidence="10 14" id="KW-0067">ATP-binding</keyword>